<evidence type="ECO:0000256" key="4">
    <source>
        <dbReference type="ARBA" id="ARBA00023136"/>
    </source>
</evidence>
<dbReference type="FunFam" id="2.60.40.60:FF:000051">
    <property type="entry name" value="FAT atypical cadherin 1"/>
    <property type="match status" value="1"/>
</dbReference>
<feature type="domain" description="Cadherin" evidence="6">
    <location>
        <begin position="2"/>
        <end position="56"/>
    </location>
</feature>
<name>A0ABD3X2D6_SINWO</name>
<evidence type="ECO:0000256" key="3">
    <source>
        <dbReference type="ARBA" id="ARBA00022837"/>
    </source>
</evidence>
<dbReference type="PROSITE" id="PS00232">
    <property type="entry name" value="CADHERIN_1"/>
    <property type="match status" value="2"/>
</dbReference>
<dbReference type="AlphaFoldDB" id="A0ABD3X2D6"/>
<dbReference type="SUPFAM" id="SSF49313">
    <property type="entry name" value="Cadherin-like"/>
    <property type="match status" value="5"/>
</dbReference>
<dbReference type="GO" id="GO:0005509">
    <property type="term" value="F:calcium ion binding"/>
    <property type="evidence" value="ECO:0007669"/>
    <property type="project" value="UniProtKB-UniRule"/>
</dbReference>
<dbReference type="InterPro" id="IPR015919">
    <property type="entry name" value="Cadherin-like_sf"/>
</dbReference>
<keyword evidence="8" id="KW-1185">Reference proteome</keyword>
<comment type="subcellular location">
    <subcellularLocation>
        <location evidence="1">Membrane</location>
    </subcellularLocation>
</comment>
<dbReference type="CDD" id="cd11304">
    <property type="entry name" value="Cadherin_repeat"/>
    <property type="match status" value="5"/>
</dbReference>
<keyword evidence="3 5" id="KW-0106">Calcium</keyword>
<feature type="domain" description="Cadherin" evidence="6">
    <location>
        <begin position="57"/>
        <end position="154"/>
    </location>
</feature>
<sequence length="489" mass="53824">MESTLGVISVAKELDRSSKAEYELVVMASDKGQVPLSSTATVKISITISNNAPPKFMSSEYMAEVPENQPIGTNILSVSAECQSSVVYRIIHGNEENHFAINPNSGVVHSSVVIDYEKRQFYNLTISATNIIHAATYTTLLIHVIDDNDNAPNFSQSLYVGNISENAKPGTVVLTAKMALVVHASDLDSGQNALLKYEIRDEHAKKFVTIDSSTGAIRTVGEFDHEVFQNLEFTVEVCDMGKPQLRGLNPAKVVIHVNDVNDTPPEFSKSEYSAIVLIPTYQDVVITQVSATDPDFDVDTILKYSIKSGNEDGKFCIKQDSGEVFVLSEISAIRDYQLVLEVTDGLFRSQSMLNISVQQSIDSGISFSKYIYKASAKENDFEVRTLEVIQVSGRALNQQYTFRLLNGQDKFVIGRTSGVLKTTGKPLDREQLSLYRLVVEVTGETGKKAHAIVEVIVEDENDNAPMFINQPFHAVALKDLHLGGTVKQV</sequence>
<dbReference type="FunFam" id="2.60.40.60:FF:000059">
    <property type="entry name" value="FAT atypical cadherin 3"/>
    <property type="match status" value="1"/>
</dbReference>
<dbReference type="EMBL" id="JBJQND010000004">
    <property type="protein sequence ID" value="KAL3879172.1"/>
    <property type="molecule type" value="Genomic_DNA"/>
</dbReference>
<evidence type="ECO:0000313" key="8">
    <source>
        <dbReference type="Proteomes" id="UP001634394"/>
    </source>
</evidence>
<dbReference type="Proteomes" id="UP001634394">
    <property type="component" value="Unassembled WGS sequence"/>
</dbReference>
<keyword evidence="2" id="KW-0677">Repeat</keyword>
<dbReference type="InterPro" id="IPR002126">
    <property type="entry name" value="Cadherin-like_dom"/>
</dbReference>
<feature type="domain" description="Cadherin" evidence="6">
    <location>
        <begin position="349"/>
        <end position="467"/>
    </location>
</feature>
<dbReference type="FunFam" id="2.60.40.60:FF:000053">
    <property type="entry name" value="FAT atypical cadherin 3"/>
    <property type="match status" value="1"/>
</dbReference>
<dbReference type="InterPro" id="IPR039808">
    <property type="entry name" value="Cadherin"/>
</dbReference>
<dbReference type="PANTHER" id="PTHR24027">
    <property type="entry name" value="CADHERIN-23"/>
    <property type="match status" value="1"/>
</dbReference>
<dbReference type="GO" id="GO:0016020">
    <property type="term" value="C:membrane"/>
    <property type="evidence" value="ECO:0007669"/>
    <property type="project" value="UniProtKB-SubCell"/>
</dbReference>
<keyword evidence="4" id="KW-0472">Membrane</keyword>
<dbReference type="SMART" id="SM00112">
    <property type="entry name" value="CA"/>
    <property type="match status" value="5"/>
</dbReference>
<dbReference type="Gene3D" id="2.60.40.60">
    <property type="entry name" value="Cadherins"/>
    <property type="match status" value="5"/>
</dbReference>
<protein>
    <recommendedName>
        <fullName evidence="6">Cadherin domain-containing protein</fullName>
    </recommendedName>
</protein>
<evidence type="ECO:0000256" key="2">
    <source>
        <dbReference type="ARBA" id="ARBA00022737"/>
    </source>
</evidence>
<dbReference type="FunFam" id="2.60.40.60:FF:000026">
    <property type="entry name" value="FAT atypical cadherin 1"/>
    <property type="match status" value="1"/>
</dbReference>
<feature type="domain" description="Cadherin" evidence="6">
    <location>
        <begin position="286"/>
        <end position="344"/>
    </location>
</feature>
<organism evidence="7 8">
    <name type="scientific">Sinanodonta woodiana</name>
    <name type="common">Chinese pond mussel</name>
    <name type="synonym">Anodonta woodiana</name>
    <dbReference type="NCBI Taxonomy" id="1069815"/>
    <lineage>
        <taxon>Eukaryota</taxon>
        <taxon>Metazoa</taxon>
        <taxon>Spiralia</taxon>
        <taxon>Lophotrochozoa</taxon>
        <taxon>Mollusca</taxon>
        <taxon>Bivalvia</taxon>
        <taxon>Autobranchia</taxon>
        <taxon>Heteroconchia</taxon>
        <taxon>Palaeoheterodonta</taxon>
        <taxon>Unionida</taxon>
        <taxon>Unionoidea</taxon>
        <taxon>Unionidae</taxon>
        <taxon>Unioninae</taxon>
        <taxon>Sinanodonta</taxon>
    </lineage>
</organism>
<comment type="caution">
    <text evidence="7">The sequence shown here is derived from an EMBL/GenBank/DDBJ whole genome shotgun (WGS) entry which is preliminary data.</text>
</comment>
<dbReference type="Pfam" id="PF00028">
    <property type="entry name" value="Cadherin"/>
    <property type="match status" value="5"/>
</dbReference>
<dbReference type="InterPro" id="IPR020894">
    <property type="entry name" value="Cadherin_CS"/>
</dbReference>
<feature type="domain" description="Cadherin" evidence="6">
    <location>
        <begin position="155"/>
        <end position="267"/>
    </location>
</feature>
<evidence type="ECO:0000259" key="6">
    <source>
        <dbReference type="PROSITE" id="PS50268"/>
    </source>
</evidence>
<evidence type="ECO:0000313" key="7">
    <source>
        <dbReference type="EMBL" id="KAL3879172.1"/>
    </source>
</evidence>
<evidence type="ECO:0000256" key="5">
    <source>
        <dbReference type="PROSITE-ProRule" id="PRU00043"/>
    </source>
</evidence>
<dbReference type="PROSITE" id="PS50268">
    <property type="entry name" value="CADHERIN_2"/>
    <property type="match status" value="5"/>
</dbReference>
<accession>A0ABD3X2D6</accession>
<evidence type="ECO:0000256" key="1">
    <source>
        <dbReference type="ARBA" id="ARBA00004370"/>
    </source>
</evidence>
<proteinExistence type="predicted"/>
<reference evidence="7 8" key="1">
    <citation type="submission" date="2024-11" db="EMBL/GenBank/DDBJ databases">
        <title>Chromosome-level genome assembly of the freshwater bivalve Anodonta woodiana.</title>
        <authorList>
            <person name="Chen X."/>
        </authorList>
    </citation>
    <scope>NUCLEOTIDE SEQUENCE [LARGE SCALE GENOMIC DNA]</scope>
    <source>
        <strain evidence="7">MN2024</strain>
        <tissue evidence="7">Gills</tissue>
    </source>
</reference>
<dbReference type="PRINTS" id="PR00205">
    <property type="entry name" value="CADHERIN"/>
</dbReference>
<dbReference type="PANTHER" id="PTHR24027:SF438">
    <property type="entry name" value="CADHERIN 23"/>
    <property type="match status" value="1"/>
</dbReference>
<gene>
    <name evidence="7" type="ORF">ACJMK2_031481</name>
</gene>